<protein>
    <submittedName>
        <fullName evidence="1">Uncharacterized protein</fullName>
    </submittedName>
</protein>
<dbReference type="EMBL" id="BJXH01000001">
    <property type="protein sequence ID" value="GEM66679.1"/>
    <property type="molecule type" value="Genomic_DNA"/>
</dbReference>
<gene>
    <name evidence="1" type="ORF">SMI01S_02850</name>
</gene>
<proteinExistence type="predicted"/>
<reference evidence="1 2" key="1">
    <citation type="submission" date="2019-07" db="EMBL/GenBank/DDBJ databases">
        <title>Whole genome shotgun sequence of Sphingobacterium mizutaii NBRC 14946.</title>
        <authorList>
            <person name="Hosoyama A."/>
            <person name="Uohara A."/>
            <person name="Ohji S."/>
            <person name="Ichikawa N."/>
        </authorList>
    </citation>
    <scope>NUCLEOTIDE SEQUENCE [LARGE SCALE GENOMIC DNA]</scope>
    <source>
        <strain evidence="1 2">NBRC 14946</strain>
    </source>
</reference>
<keyword evidence="2" id="KW-1185">Reference proteome</keyword>
<dbReference type="Proteomes" id="UP000321676">
    <property type="component" value="Unassembled WGS sequence"/>
</dbReference>
<evidence type="ECO:0000313" key="1">
    <source>
        <dbReference type="EMBL" id="GEM66679.1"/>
    </source>
</evidence>
<name>A0ABQ0VYJ6_9SPHI</name>
<comment type="caution">
    <text evidence="1">The sequence shown here is derived from an EMBL/GenBank/DDBJ whole genome shotgun (WGS) entry which is preliminary data.</text>
</comment>
<sequence length="56" mass="6790">MQQQGMHSTHDLQIGWYLNAVFKQQKENDKAIEAYQYIEMQIFDRHLASPFMLRYP</sequence>
<organism evidence="1 2">
    <name type="scientific">Sphingobacterium mizutaii NBRC 14946 = DSM 11724</name>
    <dbReference type="NCBI Taxonomy" id="1220576"/>
    <lineage>
        <taxon>Bacteria</taxon>
        <taxon>Pseudomonadati</taxon>
        <taxon>Bacteroidota</taxon>
        <taxon>Sphingobacteriia</taxon>
        <taxon>Sphingobacteriales</taxon>
        <taxon>Sphingobacteriaceae</taxon>
        <taxon>Sphingobacterium</taxon>
    </lineage>
</organism>
<evidence type="ECO:0000313" key="2">
    <source>
        <dbReference type="Proteomes" id="UP000321676"/>
    </source>
</evidence>
<accession>A0ABQ0VYJ6</accession>